<name>A0A1H7GK23_9GAMM</name>
<proteinExistence type="predicted"/>
<evidence type="ECO:0000313" key="1">
    <source>
        <dbReference type="EMBL" id="SEK38523.1"/>
    </source>
</evidence>
<dbReference type="EMBL" id="FOAS01000002">
    <property type="protein sequence ID" value="SEK38523.1"/>
    <property type="molecule type" value="Genomic_DNA"/>
</dbReference>
<dbReference type="RefSeq" id="WP_074864585.1">
    <property type="nucleotide sequence ID" value="NZ_FOAS01000002.1"/>
</dbReference>
<organism evidence="1 2">
    <name type="scientific">Atopomonas hussainii</name>
    <dbReference type="NCBI Taxonomy" id="1429083"/>
    <lineage>
        <taxon>Bacteria</taxon>
        <taxon>Pseudomonadati</taxon>
        <taxon>Pseudomonadota</taxon>
        <taxon>Gammaproteobacteria</taxon>
        <taxon>Pseudomonadales</taxon>
        <taxon>Pseudomonadaceae</taxon>
        <taxon>Atopomonas</taxon>
    </lineage>
</organism>
<reference evidence="1 2" key="1">
    <citation type="submission" date="2016-10" db="EMBL/GenBank/DDBJ databases">
        <authorList>
            <person name="de Groot N.N."/>
        </authorList>
    </citation>
    <scope>NUCLEOTIDE SEQUENCE [LARGE SCALE GENOMIC DNA]</scope>
    <source>
        <strain evidence="1 2">JCM 19513</strain>
    </source>
</reference>
<evidence type="ECO:0000313" key="2">
    <source>
        <dbReference type="Proteomes" id="UP000185766"/>
    </source>
</evidence>
<evidence type="ECO:0008006" key="3">
    <source>
        <dbReference type="Google" id="ProtNLM"/>
    </source>
</evidence>
<dbReference type="Proteomes" id="UP000185766">
    <property type="component" value="Unassembled WGS sequence"/>
</dbReference>
<keyword evidence="2" id="KW-1185">Reference proteome</keyword>
<gene>
    <name evidence="1" type="ORF">SAMN05216214_102106</name>
</gene>
<dbReference type="STRING" id="1429083.GCA_001885685_02875"/>
<accession>A0A1H7GK23</accession>
<sequence>MPREQRHIQRQQLPYYLKVYNRITDRPMGYLGNVSSDGLMLISQLPLLTGVDYQLRLKLPSCNGSLCMVEFVAHCHWSREEATPGYYDSGFSVAEAPAEFVQLEGLLRNYFTFRLAPESAEGNAY</sequence>
<protein>
    <recommendedName>
        <fullName evidence="3">PilZ domain-containing protein</fullName>
    </recommendedName>
</protein>
<dbReference type="AlphaFoldDB" id="A0A1H7GK23"/>